<protein>
    <submittedName>
        <fullName evidence="2">Alpha/beta hydrolase</fullName>
    </submittedName>
    <submittedName>
        <fullName evidence="3">Pimeloyl-ACP methyl ester carboxylesterase</fullName>
    </submittedName>
</protein>
<dbReference type="InterPro" id="IPR029058">
    <property type="entry name" value="AB_hydrolase_fold"/>
</dbReference>
<proteinExistence type="predicted"/>
<dbReference type="PANTHER" id="PTHR43798">
    <property type="entry name" value="MONOACYLGLYCEROL LIPASE"/>
    <property type="match status" value="1"/>
</dbReference>
<evidence type="ECO:0000313" key="3">
    <source>
        <dbReference type="EMBL" id="MBB5643316.1"/>
    </source>
</evidence>
<feature type="domain" description="AB hydrolase-1" evidence="1">
    <location>
        <begin position="25"/>
        <end position="148"/>
    </location>
</feature>
<dbReference type="eggNOG" id="COG0596">
    <property type="taxonomic scope" value="Bacteria"/>
</dbReference>
<keyword evidence="4" id="KW-1185">Reference proteome</keyword>
<dbReference type="SUPFAM" id="SSF53474">
    <property type="entry name" value="alpha/beta-Hydrolases"/>
    <property type="match status" value="1"/>
</dbReference>
<dbReference type="InterPro" id="IPR000073">
    <property type="entry name" value="AB_hydrolase_1"/>
</dbReference>
<name>A0A099J281_9MICO</name>
<dbReference type="Gene3D" id="3.40.50.1820">
    <property type="entry name" value="alpha/beta hydrolase"/>
    <property type="match status" value="1"/>
</dbReference>
<keyword evidence="2" id="KW-0378">Hydrolase</keyword>
<dbReference type="EMBL" id="JACHBQ010000001">
    <property type="protein sequence ID" value="MBB5643316.1"/>
    <property type="molecule type" value="Genomic_DNA"/>
</dbReference>
<evidence type="ECO:0000313" key="5">
    <source>
        <dbReference type="Proteomes" id="UP000561726"/>
    </source>
</evidence>
<dbReference type="STRING" id="1001240.GY21_17135"/>
<reference evidence="3 5" key="2">
    <citation type="submission" date="2020-08" db="EMBL/GenBank/DDBJ databases">
        <title>Sequencing the genomes of 1000 actinobacteria strains.</title>
        <authorList>
            <person name="Klenk H.-P."/>
        </authorList>
    </citation>
    <scope>NUCLEOTIDE SEQUENCE [LARGE SCALE GENOMIC DNA]</scope>
    <source>
        <strain evidence="3 5">DSM 21065</strain>
    </source>
</reference>
<accession>A0A099J281</accession>
<dbReference type="GO" id="GO:0016020">
    <property type="term" value="C:membrane"/>
    <property type="evidence" value="ECO:0007669"/>
    <property type="project" value="TreeGrafter"/>
</dbReference>
<dbReference type="Proteomes" id="UP000561726">
    <property type="component" value="Unassembled WGS sequence"/>
</dbReference>
<dbReference type="PRINTS" id="PR00111">
    <property type="entry name" value="ABHYDROLASE"/>
</dbReference>
<gene>
    <name evidence="3" type="ORF">BJ997_003864</name>
    <name evidence="2" type="ORF">GY21_17135</name>
</gene>
<reference evidence="2 4" key="1">
    <citation type="submission" date="2014-08" db="EMBL/GenBank/DDBJ databases">
        <authorList>
            <person name="Sisinthy S."/>
        </authorList>
    </citation>
    <scope>NUCLEOTIDE SEQUENCE [LARGE SCALE GENOMIC DNA]</scope>
    <source>
        <strain evidence="2 4">RuG17</strain>
    </source>
</reference>
<dbReference type="EMBL" id="JPXF01000092">
    <property type="protein sequence ID" value="KGJ72165.1"/>
    <property type="molecule type" value="Genomic_DNA"/>
</dbReference>
<dbReference type="Pfam" id="PF00561">
    <property type="entry name" value="Abhydrolase_1"/>
    <property type="match status" value="1"/>
</dbReference>
<dbReference type="GO" id="GO:0016787">
    <property type="term" value="F:hydrolase activity"/>
    <property type="evidence" value="ECO:0007669"/>
    <property type="project" value="UniProtKB-KW"/>
</dbReference>
<evidence type="ECO:0000259" key="1">
    <source>
        <dbReference type="Pfam" id="PF00561"/>
    </source>
</evidence>
<evidence type="ECO:0000313" key="4">
    <source>
        <dbReference type="Proteomes" id="UP000029864"/>
    </source>
</evidence>
<comment type="caution">
    <text evidence="2">The sequence shown here is derived from an EMBL/GenBank/DDBJ whole genome shotgun (WGS) entry which is preliminary data.</text>
</comment>
<organism evidence="2 4">
    <name type="scientific">Cryobacterium roopkundense</name>
    <dbReference type="NCBI Taxonomy" id="1001240"/>
    <lineage>
        <taxon>Bacteria</taxon>
        <taxon>Bacillati</taxon>
        <taxon>Actinomycetota</taxon>
        <taxon>Actinomycetes</taxon>
        <taxon>Micrococcales</taxon>
        <taxon>Microbacteriaceae</taxon>
        <taxon>Cryobacterium</taxon>
    </lineage>
</organism>
<dbReference type="Proteomes" id="UP000029864">
    <property type="component" value="Unassembled WGS sequence"/>
</dbReference>
<evidence type="ECO:0000313" key="2">
    <source>
        <dbReference type="EMBL" id="KGJ72165.1"/>
    </source>
</evidence>
<dbReference type="InterPro" id="IPR050266">
    <property type="entry name" value="AB_hydrolase_sf"/>
</dbReference>
<dbReference type="AlphaFoldDB" id="A0A099J281"/>
<dbReference type="RefSeq" id="WP_035838610.1">
    <property type="nucleotide sequence ID" value="NZ_JACHBQ010000001.1"/>
</dbReference>
<dbReference type="PANTHER" id="PTHR43798:SF33">
    <property type="entry name" value="HYDROLASE, PUTATIVE (AFU_ORTHOLOGUE AFUA_2G14860)-RELATED"/>
    <property type="match status" value="1"/>
</dbReference>
<sequence>MTLSRRAVDSEGVTISYLDSGGPGPTVVILHGLAGSAVEFIPTAESLSDFRALLVDQRGHGHSTRVPGDTSRAAFVADIVRVIEAEAHGPVSLVGQSMGAHTALMVAAARPDLVERLVLLEGGAGSGDRAENARLGDFFRSWPIPFIDASAARAHLGDGPLERAWVADLENRHDGLHPRFDPDVMVQIIDAVAVPRWGEWESVSVATLVVYANGGIFSEEDKAEFVRRGQHAQRIDVDEASHDAHLDAFDRWVSLLQSFLHEGQPR</sequence>